<gene>
    <name evidence="1" type="ORF">J0X25_13970</name>
</gene>
<sequence length="228" mass="23865">MVTRSGVLVAVFVVLSIGIGDPSVAAAQEGGDSMETTTTVTEDGDIDTLEMNWKTDAATYESLRAAADKGGYETVAAWFAEERMLPAENGFEAYGDAADTELEDGYRIEVAFTQFDRSELEGLELTVEDGTVAYESTSVEDPAEDATFDEVTYVLEMPGEITDSNAHEVDGSVATWHLHEEPVDSLSATAETGSSGETGSAESLPGFGAGAAAVGALVAIAVLGRRSD</sequence>
<dbReference type="Proteomes" id="UP000663203">
    <property type="component" value="Chromosome"/>
</dbReference>
<evidence type="ECO:0000313" key="1">
    <source>
        <dbReference type="EMBL" id="QSW98494.1"/>
    </source>
</evidence>
<organism evidence="1 2">
    <name type="scientific">Haloterrigena alkaliphila</name>
    <dbReference type="NCBI Taxonomy" id="2816475"/>
    <lineage>
        <taxon>Archaea</taxon>
        <taxon>Methanobacteriati</taxon>
        <taxon>Methanobacteriota</taxon>
        <taxon>Stenosarchaea group</taxon>
        <taxon>Halobacteria</taxon>
        <taxon>Halobacteriales</taxon>
        <taxon>Natrialbaceae</taxon>
        <taxon>Haloterrigena</taxon>
    </lineage>
</organism>
<dbReference type="RefSeq" id="WP_207288103.1">
    <property type="nucleotide sequence ID" value="NZ_CP071462.1"/>
</dbReference>
<dbReference type="KEGG" id="hakz:J0X25_13970"/>
<dbReference type="AlphaFoldDB" id="A0A8A2VDI4"/>
<protein>
    <recommendedName>
        <fullName evidence="3">PGF-CTERM protein</fullName>
    </recommendedName>
</protein>
<evidence type="ECO:0008006" key="3">
    <source>
        <dbReference type="Google" id="ProtNLM"/>
    </source>
</evidence>
<name>A0A8A2VDI4_9EURY</name>
<accession>A0A8A2VDI4</accession>
<dbReference type="GeneID" id="63188433"/>
<keyword evidence="2" id="KW-1185">Reference proteome</keyword>
<proteinExistence type="predicted"/>
<reference evidence="1 2" key="1">
    <citation type="submission" date="2021-03" db="EMBL/GenBank/DDBJ databases">
        <title>Haloterrigena longa sp. nov. and Haloterrigena limicola sp. nov., extremely halophilic archaea isolated from a salt lake.</title>
        <authorList>
            <person name="Henglin C."/>
        </authorList>
    </citation>
    <scope>NUCLEOTIDE SEQUENCE [LARGE SCALE GENOMIC DNA]</scope>
    <source>
        <strain evidence="1 2">KZCA68</strain>
    </source>
</reference>
<evidence type="ECO:0000313" key="2">
    <source>
        <dbReference type="Proteomes" id="UP000663203"/>
    </source>
</evidence>
<dbReference type="EMBL" id="CP071462">
    <property type="protein sequence ID" value="QSW98494.1"/>
    <property type="molecule type" value="Genomic_DNA"/>
</dbReference>